<evidence type="ECO:0008006" key="3">
    <source>
        <dbReference type="Google" id="ProtNLM"/>
    </source>
</evidence>
<accession>A0AAW6U0B0</accession>
<name>A0AAW6U0B0_9BACT</name>
<organism evidence="1 2">
    <name type="scientific">Anaerobaca lacustris</name>
    <dbReference type="NCBI Taxonomy" id="3044600"/>
    <lineage>
        <taxon>Bacteria</taxon>
        <taxon>Pseudomonadati</taxon>
        <taxon>Planctomycetota</taxon>
        <taxon>Phycisphaerae</taxon>
        <taxon>Sedimentisphaerales</taxon>
        <taxon>Anaerobacaceae</taxon>
        <taxon>Anaerobaca</taxon>
    </lineage>
</organism>
<dbReference type="SUPFAM" id="SSF47240">
    <property type="entry name" value="Ferritin-like"/>
    <property type="match status" value="1"/>
</dbReference>
<dbReference type="InterPro" id="IPR009078">
    <property type="entry name" value="Ferritin-like_SF"/>
</dbReference>
<dbReference type="EMBL" id="JASCXX010000018">
    <property type="protein sequence ID" value="MDI6450275.1"/>
    <property type="molecule type" value="Genomic_DNA"/>
</dbReference>
<reference evidence="1" key="1">
    <citation type="submission" date="2023-05" db="EMBL/GenBank/DDBJ databases">
        <title>Anaerotaeda fermentans gen. nov., sp. nov., a novel anaerobic planctomycete of the new family within the order Sedimentisphaerales isolated from Taman Peninsula, Russia.</title>
        <authorList>
            <person name="Khomyakova M.A."/>
            <person name="Merkel A.Y."/>
            <person name="Slobodkin A.I."/>
        </authorList>
    </citation>
    <scope>NUCLEOTIDE SEQUENCE</scope>
    <source>
        <strain evidence="1">M17dextr</strain>
    </source>
</reference>
<comment type="caution">
    <text evidence="1">The sequence shown here is derived from an EMBL/GenBank/DDBJ whole genome shotgun (WGS) entry which is preliminary data.</text>
</comment>
<proteinExistence type="predicted"/>
<keyword evidence="2" id="KW-1185">Reference proteome</keyword>
<sequence>MAKTSSRSKADVLREFETMKSFELSARDLYAKIAGDPNVGPQKIRTAFASLAADEQRHADLVEEIISIVTNAL</sequence>
<gene>
    <name evidence="1" type="ORF">QJ522_14540</name>
</gene>
<protein>
    <recommendedName>
        <fullName evidence="3">Rubrerythrin diiron-binding domain-containing protein</fullName>
    </recommendedName>
</protein>
<evidence type="ECO:0000313" key="1">
    <source>
        <dbReference type="EMBL" id="MDI6450275.1"/>
    </source>
</evidence>
<dbReference type="Proteomes" id="UP001431776">
    <property type="component" value="Unassembled WGS sequence"/>
</dbReference>
<dbReference type="AlphaFoldDB" id="A0AAW6U0B0"/>
<dbReference type="RefSeq" id="WP_349245685.1">
    <property type="nucleotide sequence ID" value="NZ_JASCXX010000018.1"/>
</dbReference>
<evidence type="ECO:0000313" key="2">
    <source>
        <dbReference type="Proteomes" id="UP001431776"/>
    </source>
</evidence>